<feature type="transmembrane region" description="Helical" evidence="1">
    <location>
        <begin position="142"/>
        <end position="163"/>
    </location>
</feature>
<accession>A0A494V3H1</accession>
<dbReference type="Proteomes" id="UP000282170">
    <property type="component" value="Plasmid p1"/>
</dbReference>
<keyword evidence="1" id="KW-0812">Transmembrane</keyword>
<name>A0A494V3H1_9ACTN</name>
<proteinExistence type="predicted"/>
<dbReference type="RefSeq" id="WP_121549467.1">
    <property type="nucleotide sequence ID" value="NZ_CP023408.1"/>
</dbReference>
<dbReference type="EMBL" id="CP023408">
    <property type="protein sequence ID" value="AYL40307.1"/>
    <property type="molecule type" value="Genomic_DNA"/>
</dbReference>
<keyword evidence="1" id="KW-0472">Membrane</keyword>
<keyword evidence="1" id="KW-1133">Transmembrane helix</keyword>
<keyword evidence="3" id="KW-1185">Reference proteome</keyword>
<sequence>MSIRPWIIVEPPDGRGLRRVTIGGEAAGSVWSRTGLRRLLGRLGYPETMDLDDPASVYWRGGDSGTWPDRALRRRSVTALLVAGLLVSMVFNAVIGWPDASGALTFAQRITGVLFVLSGVILGAAAIAALDYGGRRQFRASGAIVLLGVIIALATDGLLLLLWFEEREYTRHLLIYVPSLCWSVWALFLLVRRRSWKGIPQPKKFAAGVVATALLTAVSLAYSTMYQPAAAPMHFTLRAEFGKAWEDRDLSFVHVPLTLYMKNTGGIPVYIVNDIYTVRGRVALYSKGEEDLAEEWRASVGKQGSSEGEAELYVDGLRYTTISSGRFYDAGSSLDVGQEYALKHVFQLPKDTGFDILSVEMQISYMRKDRGRLDVEEFRSSHASWNEYDRRYHCEPAICGGQLIYRGRVLHNNNLINVTRQPRYVTAVWSPGGQYLSSISSVPFNFHGLGDYAEERRELERYGAAKARADAEISVAEVLSSAGV</sequence>
<gene>
    <name evidence="2" type="ORF">CNQ36_33330</name>
</gene>
<feature type="transmembrane region" description="Helical" evidence="1">
    <location>
        <begin position="175"/>
        <end position="193"/>
    </location>
</feature>
<feature type="transmembrane region" description="Helical" evidence="1">
    <location>
        <begin position="205"/>
        <end position="225"/>
    </location>
</feature>
<feature type="transmembrane region" description="Helical" evidence="1">
    <location>
        <begin position="77"/>
        <end position="98"/>
    </location>
</feature>
<organism evidence="2 3">
    <name type="scientific">Streptomyces fungicidicus</name>
    <dbReference type="NCBI Taxonomy" id="68203"/>
    <lineage>
        <taxon>Bacteria</taxon>
        <taxon>Bacillati</taxon>
        <taxon>Actinomycetota</taxon>
        <taxon>Actinomycetes</taxon>
        <taxon>Kitasatosporales</taxon>
        <taxon>Streptomycetaceae</taxon>
        <taxon>Streptomyces</taxon>
    </lineage>
</organism>
<reference evidence="2 3" key="1">
    <citation type="submission" date="2017-09" db="EMBL/GenBank/DDBJ databases">
        <authorList>
            <person name="Zhang H."/>
            <person name="Hu S."/>
            <person name="Xu J."/>
            <person name="He Z."/>
        </authorList>
    </citation>
    <scope>NUCLEOTIDE SEQUENCE [LARGE SCALE GENOMIC DNA]</scope>
    <source>
        <strain evidence="2 3">TXX3120</strain>
        <plasmid evidence="2 3">p1</plasmid>
    </source>
</reference>
<keyword evidence="2" id="KW-0614">Plasmid</keyword>
<dbReference type="KEGG" id="sfug:CNQ36_33330"/>
<evidence type="ECO:0000256" key="1">
    <source>
        <dbReference type="SAM" id="Phobius"/>
    </source>
</evidence>
<geneLocation type="plasmid" evidence="2 3">
    <name>p1</name>
</geneLocation>
<evidence type="ECO:0000313" key="3">
    <source>
        <dbReference type="Proteomes" id="UP000282170"/>
    </source>
</evidence>
<protein>
    <submittedName>
        <fullName evidence="2">Uncharacterized protein</fullName>
    </submittedName>
</protein>
<dbReference type="AlphaFoldDB" id="A0A494V3H1"/>
<feature type="transmembrane region" description="Helical" evidence="1">
    <location>
        <begin position="110"/>
        <end position="130"/>
    </location>
</feature>
<evidence type="ECO:0000313" key="2">
    <source>
        <dbReference type="EMBL" id="AYL40307.1"/>
    </source>
</evidence>